<keyword evidence="1" id="KW-0614">Plasmid</keyword>
<sequence>MSHDWFWVYHCRNGEVLAWGHADHNTRADMTMSQYRGYPLRLVRGPVGVGRPLSTEQMRSSYKTVCHALRALASAGKGQT</sequence>
<proteinExistence type="predicted"/>
<evidence type="ECO:0000313" key="2">
    <source>
        <dbReference type="Proteomes" id="UP001064971"/>
    </source>
</evidence>
<dbReference type="EMBL" id="AP026564">
    <property type="protein sequence ID" value="BDP44896.1"/>
    <property type="molecule type" value="Genomic_DNA"/>
</dbReference>
<dbReference type="Proteomes" id="UP001064971">
    <property type="component" value="Plasmid pDAETH-4"/>
</dbReference>
<evidence type="ECO:0000313" key="1">
    <source>
        <dbReference type="EMBL" id="BDP44896.1"/>
    </source>
</evidence>
<dbReference type="RefSeq" id="WP_264778943.1">
    <property type="nucleotide sequence ID" value="NZ_AP026564.1"/>
</dbReference>
<name>A0ABN6RNL7_9DEIO</name>
<protein>
    <submittedName>
        <fullName evidence="1">Uncharacterized protein</fullName>
    </submittedName>
</protein>
<accession>A0ABN6RNL7</accession>
<organism evidence="1 2">
    <name type="scientific">Deinococcus aetherius</name>
    <dbReference type="NCBI Taxonomy" id="200252"/>
    <lineage>
        <taxon>Bacteria</taxon>
        <taxon>Thermotogati</taxon>
        <taxon>Deinococcota</taxon>
        <taxon>Deinococci</taxon>
        <taxon>Deinococcales</taxon>
        <taxon>Deinococcaceae</taxon>
        <taxon>Deinococcus</taxon>
    </lineage>
</organism>
<reference evidence="1" key="1">
    <citation type="submission" date="2022-07" db="EMBL/GenBank/DDBJ databases">
        <title>Complete Genome Sequence of the Radioresistant Bacterium Deinococcus aetherius ST0316, Isolated from the Air Dust collected in Lower Stratosphere above Japan.</title>
        <authorList>
            <person name="Satoh K."/>
            <person name="Hagiwara K."/>
            <person name="Katsumata K."/>
            <person name="Kubo A."/>
            <person name="Yokobori S."/>
            <person name="Yamagishi A."/>
            <person name="Oono Y."/>
            <person name="Narumi I."/>
        </authorList>
    </citation>
    <scope>NUCLEOTIDE SEQUENCE</scope>
    <source>
        <strain evidence="1">ST0316</strain>
        <plasmid evidence="1">pDAETH-4</plasmid>
    </source>
</reference>
<keyword evidence="2" id="KW-1185">Reference proteome</keyword>
<gene>
    <name evidence="1" type="ORF">DAETH_48650</name>
</gene>
<geneLocation type="plasmid" evidence="1 2">
    <name>pDAETH-4</name>
</geneLocation>